<dbReference type="EMBL" id="JAWDIQ010000001">
    <property type="protein sequence ID" value="MDY0407461.1"/>
    <property type="molecule type" value="Genomic_DNA"/>
</dbReference>
<gene>
    <name evidence="2" type="ORF">RWD45_00935</name>
</gene>
<keyword evidence="1" id="KW-1133">Transmembrane helix</keyword>
<protein>
    <submittedName>
        <fullName evidence="2">Uncharacterized protein</fullName>
    </submittedName>
</protein>
<sequence>MYCFGLYNERGDVIEGLVEEKKEKTRKSKKRDDSYTFWDFILDVLFWIPELILFPFRLIFWSLRGIGRLVSDLFDIV</sequence>
<reference evidence="2 3" key="1">
    <citation type="submission" date="2023-10" db="EMBL/GenBank/DDBJ databases">
        <title>Virgibacillus soli CC-YMP-6 genome.</title>
        <authorList>
            <person name="Miliotis G."/>
            <person name="Sengupta P."/>
            <person name="Hameed A."/>
            <person name="Chuvochina M."/>
            <person name="Mcdonagh F."/>
            <person name="Simpson A.C."/>
            <person name="Singh N.K."/>
            <person name="Rekha P.D."/>
            <person name="Raman K."/>
            <person name="Hugenholtz P."/>
            <person name="Venkateswaran K."/>
        </authorList>
    </citation>
    <scope>NUCLEOTIDE SEQUENCE [LARGE SCALE GENOMIC DNA]</scope>
    <source>
        <strain evidence="2 3">CC-YMP-6</strain>
    </source>
</reference>
<organism evidence="2 3">
    <name type="scientific">Paracerasibacillus soli</name>
    <dbReference type="NCBI Taxonomy" id="480284"/>
    <lineage>
        <taxon>Bacteria</taxon>
        <taxon>Bacillati</taxon>
        <taxon>Bacillota</taxon>
        <taxon>Bacilli</taxon>
        <taxon>Bacillales</taxon>
        <taxon>Bacillaceae</taxon>
        <taxon>Paracerasibacillus</taxon>
    </lineage>
</organism>
<comment type="caution">
    <text evidence="2">The sequence shown here is derived from an EMBL/GenBank/DDBJ whole genome shotgun (WGS) entry which is preliminary data.</text>
</comment>
<evidence type="ECO:0000256" key="1">
    <source>
        <dbReference type="SAM" id="Phobius"/>
    </source>
</evidence>
<accession>A0ABU5CM92</accession>
<keyword evidence="3" id="KW-1185">Reference proteome</keyword>
<evidence type="ECO:0000313" key="2">
    <source>
        <dbReference type="EMBL" id="MDY0407461.1"/>
    </source>
</evidence>
<keyword evidence="1" id="KW-0472">Membrane</keyword>
<feature type="transmembrane region" description="Helical" evidence="1">
    <location>
        <begin position="40"/>
        <end position="60"/>
    </location>
</feature>
<dbReference type="Proteomes" id="UP001275315">
    <property type="component" value="Unassembled WGS sequence"/>
</dbReference>
<dbReference type="RefSeq" id="WP_320378277.1">
    <property type="nucleotide sequence ID" value="NZ_JAWDIQ010000001.1"/>
</dbReference>
<evidence type="ECO:0000313" key="3">
    <source>
        <dbReference type="Proteomes" id="UP001275315"/>
    </source>
</evidence>
<keyword evidence="1" id="KW-0812">Transmembrane</keyword>
<proteinExistence type="predicted"/>
<name>A0ABU5CM92_9BACI</name>